<dbReference type="Proteomes" id="UP001209257">
    <property type="component" value="Unassembled WGS sequence"/>
</dbReference>
<name>A0ABT2VSG5_9ALTE</name>
<protein>
    <submittedName>
        <fullName evidence="4">Fatty acid--CoA ligase family protein</fullName>
    </submittedName>
</protein>
<evidence type="ECO:0000313" key="4">
    <source>
        <dbReference type="EMBL" id="MCU7555373.1"/>
    </source>
</evidence>
<accession>A0ABT2VSG5</accession>
<dbReference type="PROSITE" id="PS00455">
    <property type="entry name" value="AMP_BINDING"/>
    <property type="match status" value="1"/>
</dbReference>
<keyword evidence="4" id="KW-0436">Ligase</keyword>
<dbReference type="Pfam" id="PF13193">
    <property type="entry name" value="AMP-binding_C"/>
    <property type="match status" value="1"/>
</dbReference>
<dbReference type="RefSeq" id="WP_262994991.1">
    <property type="nucleotide sequence ID" value="NZ_JAOTJC010000011.1"/>
</dbReference>
<dbReference type="PANTHER" id="PTHR43201">
    <property type="entry name" value="ACYL-COA SYNTHETASE"/>
    <property type="match status" value="1"/>
</dbReference>
<dbReference type="InterPro" id="IPR042099">
    <property type="entry name" value="ANL_N_sf"/>
</dbReference>
<dbReference type="EMBL" id="JAOTJC010000011">
    <property type="protein sequence ID" value="MCU7555373.1"/>
    <property type="molecule type" value="Genomic_DNA"/>
</dbReference>
<dbReference type="CDD" id="cd04433">
    <property type="entry name" value="AFD_class_I"/>
    <property type="match status" value="1"/>
</dbReference>
<sequence length="447" mass="49965">MIEFFLETMRKSPEHEAVVADSLRITYGELLQEIASLEAWIEKENIPAGAVVSFNGDYSASAIALFMALANNHNIVVPLSNDSRAHFDEFRAIAQTEYDISLDDGECVAHKTGRDANHEHYQALREVRHPGLVLFSSGSTGKSKGIVQDLSLLMRKFKTPRKSLRMLIFLQLDHIGGVNSLLFALANKGTVIVANDRSPESVCEAIQNHRAQVLPTSPTFLNLLLLSGIHTRYDLSSLTLITYGTEPMQQSTLARLNDVFPNTQFQQTYGLSEVGILRSKSKDPGSLWVKVGGQEFDVKVVDGTLRIRSESAMLGYLNAPSPFDEEGFMDTEDLVEQQGEWIRILGRKSEIINVGGAKVFPAEVESTLLEMHEVEDAVVYGESHPITGKIVVAKIKPTGAMTPREMKLRVRQFCTDKMNSYKVPSKILLTEDTTYNERFKRMRRDVK</sequence>
<keyword evidence="5" id="KW-1185">Reference proteome</keyword>
<gene>
    <name evidence="4" type="ORF">OCL06_12325</name>
</gene>
<dbReference type="Pfam" id="PF00501">
    <property type="entry name" value="AMP-binding"/>
    <property type="match status" value="1"/>
</dbReference>
<dbReference type="InterPro" id="IPR045851">
    <property type="entry name" value="AMP-bd_C_sf"/>
</dbReference>
<evidence type="ECO:0000259" key="2">
    <source>
        <dbReference type="Pfam" id="PF00501"/>
    </source>
</evidence>
<evidence type="ECO:0000313" key="5">
    <source>
        <dbReference type="Proteomes" id="UP001209257"/>
    </source>
</evidence>
<evidence type="ECO:0000256" key="1">
    <source>
        <dbReference type="ARBA" id="ARBA00006432"/>
    </source>
</evidence>
<dbReference type="Gene3D" id="3.30.300.30">
    <property type="match status" value="1"/>
</dbReference>
<proteinExistence type="inferred from homology"/>
<evidence type="ECO:0000259" key="3">
    <source>
        <dbReference type="Pfam" id="PF13193"/>
    </source>
</evidence>
<reference evidence="5" key="1">
    <citation type="submission" date="2023-07" db="EMBL/GenBank/DDBJ databases">
        <title>Study on multiphase classification of strain Alteromonas salexigens isolated from the Yellow Sea.</title>
        <authorList>
            <person name="Sun L."/>
        </authorList>
    </citation>
    <scope>NUCLEOTIDE SEQUENCE [LARGE SCALE GENOMIC DNA]</scope>
    <source>
        <strain evidence="5">ASW11-19</strain>
    </source>
</reference>
<comment type="similarity">
    <text evidence="1">Belongs to the ATP-dependent AMP-binding enzyme family.</text>
</comment>
<dbReference type="InterPro" id="IPR000873">
    <property type="entry name" value="AMP-dep_synth/lig_dom"/>
</dbReference>
<dbReference type="InterPro" id="IPR025110">
    <property type="entry name" value="AMP-bd_C"/>
</dbReference>
<dbReference type="SUPFAM" id="SSF56801">
    <property type="entry name" value="Acetyl-CoA synthetase-like"/>
    <property type="match status" value="1"/>
</dbReference>
<comment type="caution">
    <text evidence="4">The sequence shown here is derived from an EMBL/GenBank/DDBJ whole genome shotgun (WGS) entry which is preliminary data.</text>
</comment>
<dbReference type="GO" id="GO:0016874">
    <property type="term" value="F:ligase activity"/>
    <property type="evidence" value="ECO:0007669"/>
    <property type="project" value="UniProtKB-KW"/>
</dbReference>
<dbReference type="InterPro" id="IPR020845">
    <property type="entry name" value="AMP-binding_CS"/>
</dbReference>
<organism evidence="4 5">
    <name type="scientific">Alteromonas salexigens</name>
    <dbReference type="NCBI Taxonomy" id="2982530"/>
    <lineage>
        <taxon>Bacteria</taxon>
        <taxon>Pseudomonadati</taxon>
        <taxon>Pseudomonadota</taxon>
        <taxon>Gammaproteobacteria</taxon>
        <taxon>Alteromonadales</taxon>
        <taxon>Alteromonadaceae</taxon>
        <taxon>Alteromonas/Salinimonas group</taxon>
        <taxon>Alteromonas</taxon>
    </lineage>
</organism>
<dbReference type="Gene3D" id="3.40.50.12780">
    <property type="entry name" value="N-terminal domain of ligase-like"/>
    <property type="match status" value="1"/>
</dbReference>
<dbReference type="PANTHER" id="PTHR43201:SF8">
    <property type="entry name" value="ACYL-COA SYNTHETASE FAMILY MEMBER 3"/>
    <property type="match status" value="1"/>
</dbReference>
<feature type="domain" description="AMP-dependent synthetase/ligase" evidence="2">
    <location>
        <begin position="111"/>
        <end position="316"/>
    </location>
</feature>
<feature type="domain" description="AMP-binding enzyme C-terminal" evidence="3">
    <location>
        <begin position="363"/>
        <end position="432"/>
    </location>
</feature>